<name>A0ABN9KNF5_9NEOB</name>
<dbReference type="InterPro" id="IPR058912">
    <property type="entry name" value="HTH_animal"/>
</dbReference>
<evidence type="ECO:0000313" key="2">
    <source>
        <dbReference type="EMBL" id="CAJ0916561.1"/>
    </source>
</evidence>
<evidence type="ECO:0000313" key="3">
    <source>
        <dbReference type="Proteomes" id="UP001176940"/>
    </source>
</evidence>
<dbReference type="PANTHER" id="PTHR21301">
    <property type="entry name" value="REVERSE TRANSCRIPTASE"/>
    <property type="match status" value="1"/>
</dbReference>
<dbReference type="Proteomes" id="UP001176940">
    <property type="component" value="Unassembled WGS sequence"/>
</dbReference>
<protein>
    <recommendedName>
        <fullName evidence="1">Reverse transcriptase domain-containing protein</fullName>
    </recommendedName>
</protein>
<dbReference type="EMBL" id="CAUEEQ010000354">
    <property type="protein sequence ID" value="CAJ0916561.1"/>
    <property type="molecule type" value="Genomic_DNA"/>
</dbReference>
<dbReference type="PANTHER" id="PTHR21301:SF12">
    <property type="match status" value="1"/>
</dbReference>
<gene>
    <name evidence="2" type="ORF">RIMI_LOCUS315143</name>
</gene>
<dbReference type="InterPro" id="IPR000477">
    <property type="entry name" value="RT_dom"/>
</dbReference>
<keyword evidence="3" id="KW-1185">Reference proteome</keyword>
<dbReference type="PROSITE" id="PS50878">
    <property type="entry name" value="RT_POL"/>
    <property type="match status" value="1"/>
</dbReference>
<proteinExistence type="predicted"/>
<comment type="caution">
    <text evidence="2">The sequence shown here is derived from an EMBL/GenBank/DDBJ whole genome shotgun (WGS) entry which is preliminary data.</text>
</comment>
<evidence type="ECO:0000259" key="1">
    <source>
        <dbReference type="PROSITE" id="PS50878"/>
    </source>
</evidence>
<dbReference type="Pfam" id="PF26215">
    <property type="entry name" value="HTH_animal"/>
    <property type="match status" value="1"/>
</dbReference>
<reference evidence="2" key="1">
    <citation type="submission" date="2023-07" db="EMBL/GenBank/DDBJ databases">
        <authorList>
            <person name="Stuckert A."/>
        </authorList>
    </citation>
    <scope>NUCLEOTIDE SEQUENCE</scope>
</reference>
<sequence>MVTADVEALYTSIRHADGIEAVALYLRTSNLDGNLVELLLELLEFVLLHNVFVFGQGTYLQLHGTAMGACCAPSYANLFLGAWEREIFMSNPIPQTDLIQGWMRYINDVWFVWEGSIKDLHVLMAALNRNDLNIKLTFKYGRSVDFLDLQIRALPKGDLVTSVFRKPTATNSLLHAESAHLPSTIKGIPVGQFLRVRRICSKDDDFYMQANDLTERILQRGYSQKVIRKGRVRAERTSRNTLLYNNATRLNKDKDQVRLITGYHNKWFQFKNIIEKHWAVLQTDPILKQCLPSRPSIVAKRSRNIRDILVHSHYEPSKKNKGAKQDLIGFFPCGR</sequence>
<accession>A0ABN9KNF5</accession>
<feature type="domain" description="Reverse transcriptase" evidence="1">
    <location>
        <begin position="1"/>
        <end position="190"/>
    </location>
</feature>
<organism evidence="2 3">
    <name type="scientific">Ranitomeya imitator</name>
    <name type="common">mimic poison frog</name>
    <dbReference type="NCBI Taxonomy" id="111125"/>
    <lineage>
        <taxon>Eukaryota</taxon>
        <taxon>Metazoa</taxon>
        <taxon>Chordata</taxon>
        <taxon>Craniata</taxon>
        <taxon>Vertebrata</taxon>
        <taxon>Euteleostomi</taxon>
        <taxon>Amphibia</taxon>
        <taxon>Batrachia</taxon>
        <taxon>Anura</taxon>
        <taxon>Neobatrachia</taxon>
        <taxon>Hyloidea</taxon>
        <taxon>Dendrobatidae</taxon>
        <taxon>Dendrobatinae</taxon>
        <taxon>Ranitomeya</taxon>
    </lineage>
</organism>